<reference evidence="3" key="1">
    <citation type="submission" date="2021-06" db="EMBL/GenBank/DDBJ databases">
        <title>Parelaphostrongylus tenuis whole genome reference sequence.</title>
        <authorList>
            <person name="Garwood T.J."/>
            <person name="Larsen P.A."/>
            <person name="Fountain-Jones N.M."/>
            <person name="Garbe J.R."/>
            <person name="Macchietto M.G."/>
            <person name="Kania S.A."/>
            <person name="Gerhold R.W."/>
            <person name="Richards J.E."/>
            <person name="Wolf T.M."/>
        </authorList>
    </citation>
    <scope>NUCLEOTIDE SEQUENCE</scope>
    <source>
        <strain evidence="3">MNPRO001-30</strain>
        <tissue evidence="3">Meninges</tissue>
    </source>
</reference>
<sequence length="353" mass="39298">SSSRQRDVENLDPTQSFKASISKRCVQDEAVSVVTPVTRKSSRESGRALRSEERSAAMTKGKDRMVSPRLTCIRDLRNCQLTTVDFLGIVIESTTSCQNRRCSTPMLKVSDRYGESVSVEVLSSSIPPDISRGTVVSFDGALIKRKEGYMSLVVNDSTFVDLEPNDPETKCLHHLFLTGLFDSEVSEDSFTFDHSTLRMIGRLDEYPGEVSTVMARICGINSDSLFYLGCTSCKKSVTPTSSGITSCLHCRNKKARYFYSLSVELADFTGVIAVKVTEGAAEKLIGKPAGGLVKLDQAALKTRLSLLYFRPMLFRISKEQNSSMWLVDDWKQLDIPKFKPFLRKIAEQKGYKG</sequence>
<comment type="caution">
    <text evidence="3">The sequence shown here is derived from an EMBL/GenBank/DDBJ whole genome shotgun (WGS) entry which is preliminary data.</text>
</comment>
<proteinExistence type="predicted"/>
<dbReference type="Gene3D" id="2.40.50.140">
    <property type="entry name" value="Nucleic acid-binding proteins"/>
    <property type="match status" value="1"/>
</dbReference>
<dbReference type="InterPro" id="IPR012340">
    <property type="entry name" value="NA-bd_OB-fold"/>
</dbReference>
<accession>A0AAD5RF87</accession>
<protein>
    <submittedName>
        <fullName evidence="3">Replication factor A protein 1</fullName>
    </submittedName>
</protein>
<feature type="region of interest" description="Disordered" evidence="1">
    <location>
        <begin position="36"/>
        <end position="61"/>
    </location>
</feature>
<evidence type="ECO:0000313" key="3">
    <source>
        <dbReference type="EMBL" id="KAJ1373454.1"/>
    </source>
</evidence>
<dbReference type="SUPFAM" id="SSF50249">
    <property type="entry name" value="Nucleic acid-binding proteins"/>
    <property type="match status" value="1"/>
</dbReference>
<keyword evidence="4" id="KW-1185">Reference proteome</keyword>
<dbReference type="EMBL" id="JAHQIW010007293">
    <property type="protein sequence ID" value="KAJ1373454.1"/>
    <property type="molecule type" value="Genomic_DNA"/>
</dbReference>
<feature type="domain" description="Replication factor A C-terminal" evidence="2">
    <location>
        <begin position="212"/>
        <end position="322"/>
    </location>
</feature>
<gene>
    <name evidence="3" type="primary">RFA1</name>
    <name evidence="3" type="ORF">KIN20_035855</name>
</gene>
<evidence type="ECO:0000256" key="1">
    <source>
        <dbReference type="SAM" id="MobiDB-lite"/>
    </source>
</evidence>
<evidence type="ECO:0000313" key="4">
    <source>
        <dbReference type="Proteomes" id="UP001196413"/>
    </source>
</evidence>
<evidence type="ECO:0000259" key="2">
    <source>
        <dbReference type="Pfam" id="PF08646"/>
    </source>
</evidence>
<dbReference type="Proteomes" id="UP001196413">
    <property type="component" value="Unassembled WGS sequence"/>
</dbReference>
<feature type="compositionally biased region" description="Basic and acidic residues" evidence="1">
    <location>
        <begin position="41"/>
        <end position="61"/>
    </location>
</feature>
<organism evidence="3 4">
    <name type="scientific">Parelaphostrongylus tenuis</name>
    <name type="common">Meningeal worm</name>
    <dbReference type="NCBI Taxonomy" id="148309"/>
    <lineage>
        <taxon>Eukaryota</taxon>
        <taxon>Metazoa</taxon>
        <taxon>Ecdysozoa</taxon>
        <taxon>Nematoda</taxon>
        <taxon>Chromadorea</taxon>
        <taxon>Rhabditida</taxon>
        <taxon>Rhabditina</taxon>
        <taxon>Rhabditomorpha</taxon>
        <taxon>Strongyloidea</taxon>
        <taxon>Metastrongylidae</taxon>
        <taxon>Parelaphostrongylus</taxon>
    </lineage>
</organism>
<feature type="non-terminal residue" evidence="3">
    <location>
        <position position="1"/>
    </location>
</feature>
<dbReference type="AlphaFoldDB" id="A0AAD5RF87"/>
<name>A0AAD5RF87_PARTN</name>
<dbReference type="InterPro" id="IPR013955">
    <property type="entry name" value="Rep_factor-A_C"/>
</dbReference>
<dbReference type="Pfam" id="PF08646">
    <property type="entry name" value="Rep_fac-A_C"/>
    <property type="match status" value="1"/>
</dbReference>